<reference evidence="2" key="2">
    <citation type="journal article" date="2024" name="Antonie Van Leeuwenhoek">
        <title>Roseihalotalea indica gen. nov., sp. nov., a halophilic Bacteroidetes from mesopelagic Southwest Indian Ocean with higher carbohydrate metabolic potential.</title>
        <authorList>
            <person name="Chen B."/>
            <person name="Zhang M."/>
            <person name="Lin D."/>
            <person name="Ye J."/>
            <person name="Tang K."/>
        </authorList>
    </citation>
    <scope>NUCLEOTIDE SEQUENCE</scope>
    <source>
        <strain evidence="2">TK19036</strain>
    </source>
</reference>
<feature type="transmembrane region" description="Helical" evidence="1">
    <location>
        <begin position="32"/>
        <end position="56"/>
    </location>
</feature>
<keyword evidence="1" id="KW-0472">Membrane</keyword>
<organism evidence="2">
    <name type="scientific">Roseihalotalea indica</name>
    <dbReference type="NCBI Taxonomy" id="2867963"/>
    <lineage>
        <taxon>Bacteria</taxon>
        <taxon>Pseudomonadati</taxon>
        <taxon>Bacteroidota</taxon>
        <taxon>Cytophagia</taxon>
        <taxon>Cytophagales</taxon>
        <taxon>Catalimonadaceae</taxon>
        <taxon>Roseihalotalea</taxon>
    </lineage>
</organism>
<accession>A0AA49JER6</accession>
<dbReference type="AlphaFoldDB" id="A0AA49JER6"/>
<reference evidence="2" key="1">
    <citation type="journal article" date="2023" name="Comput. Struct. Biotechnol. J.">
        <title>Discovery of a novel marine Bacteroidetes with a rich repertoire of carbohydrate-active enzymes.</title>
        <authorList>
            <person name="Chen B."/>
            <person name="Liu G."/>
            <person name="Chen Q."/>
            <person name="Wang H."/>
            <person name="Liu L."/>
            <person name="Tang K."/>
        </authorList>
    </citation>
    <scope>NUCLEOTIDE SEQUENCE</scope>
    <source>
        <strain evidence="2">TK19036</strain>
    </source>
</reference>
<keyword evidence="1" id="KW-0812">Transmembrane</keyword>
<proteinExistence type="predicted"/>
<name>A0AA49JER6_9BACT</name>
<sequence>MSVVSHNRYRPSAEQLFSNSEQVSKSSPPNCFFLTFFFPLSAALLTTFCNPFLPFLTPCFRNGKAKIGKSFELPNNQEKYFAFLSANRLLLRIGIANIRGVFRVPNLGA</sequence>
<evidence type="ECO:0000256" key="1">
    <source>
        <dbReference type="SAM" id="Phobius"/>
    </source>
</evidence>
<gene>
    <name evidence="2" type="ORF">K4G66_02780</name>
</gene>
<keyword evidence="1" id="KW-1133">Transmembrane helix</keyword>
<evidence type="ECO:0000313" key="2">
    <source>
        <dbReference type="EMBL" id="WKN37631.1"/>
    </source>
</evidence>
<dbReference type="EMBL" id="CP120682">
    <property type="protein sequence ID" value="WKN37631.1"/>
    <property type="molecule type" value="Genomic_DNA"/>
</dbReference>
<protein>
    <submittedName>
        <fullName evidence="2">Uncharacterized protein</fullName>
    </submittedName>
</protein>